<feature type="compositionally biased region" description="Low complexity" evidence="1">
    <location>
        <begin position="362"/>
        <end position="378"/>
    </location>
</feature>
<feature type="compositionally biased region" description="Pro residues" evidence="1">
    <location>
        <begin position="417"/>
        <end position="428"/>
    </location>
</feature>
<organism evidence="4">
    <name type="scientific">Schistocephalus solidus</name>
    <name type="common">Tapeworm</name>
    <dbReference type="NCBI Taxonomy" id="70667"/>
    <lineage>
        <taxon>Eukaryota</taxon>
        <taxon>Metazoa</taxon>
        <taxon>Spiralia</taxon>
        <taxon>Lophotrochozoa</taxon>
        <taxon>Platyhelminthes</taxon>
        <taxon>Cestoda</taxon>
        <taxon>Eucestoda</taxon>
        <taxon>Diphyllobothriidea</taxon>
        <taxon>Diphyllobothriidae</taxon>
        <taxon>Schistocephalus</taxon>
    </lineage>
</organism>
<name>A0A183SJH6_SCHSO</name>
<sequence>MPMRVNTPPKDLFGAELGEKRSMAGDYSGTSDSRQPRNQVKWAANTGKNMDVDENEGASSYYVVEGARARRSSSATLADSAYQSCFPKWMDFRRGRSQSLPQRRKSCLSRSLLSSPSLSSLGGMPSAYPLSTSPIYNRFAATSPVPIIMPPTYTAQVHMPLPAFAHSDPRFAAYGGGGYGGFGIAGGGRRGGAGEYLHQPSATLTAPPTSNYWHPGSPSFHNVAPSPKEPEKTPQVAIPTEFCYTPMCGDSIPQSYKPPSGDTLLPKGTYNLSAIGSSNPFKGHSIPNESSSLSFAQSQPALSTSASQVKPFVRASPTHYLRPNEQASNFVMAGRLPVTYRPMQAMSPRPMNDSCPPPPQKPYQQLQPQQQIPTQGAPNPTPQQLPFKTLPARRMANPNAQPRPHLSTMINNVGRPQPQPPPPPPPMPQQQQQQQQQTDGIQSLESASMMNQAPPPPNQASVPNVGTTGPQFGLYRLPANKGEYVQLEKRYDWLQQEKSRLESDLSKLPLRGKASGRGTVSFEEDRLNQSLRRIDREVSALRLIMKKYQSNLASQRMELSKTKLL</sequence>
<feature type="region of interest" description="Disordered" evidence="1">
    <location>
        <begin position="281"/>
        <end position="309"/>
    </location>
</feature>
<feature type="region of interest" description="Disordered" evidence="1">
    <location>
        <begin position="448"/>
        <end position="467"/>
    </location>
</feature>
<evidence type="ECO:0000313" key="2">
    <source>
        <dbReference type="EMBL" id="VDL90759.1"/>
    </source>
</evidence>
<accession>A0A183SJH6</accession>
<proteinExistence type="predicted"/>
<dbReference type="AlphaFoldDB" id="A0A183SJH6"/>
<evidence type="ECO:0000313" key="4">
    <source>
        <dbReference type="WBParaSite" id="SSLN_0000452101-mRNA-1"/>
    </source>
</evidence>
<feature type="region of interest" description="Disordered" evidence="1">
    <location>
        <begin position="1"/>
        <end position="38"/>
    </location>
</feature>
<evidence type="ECO:0000256" key="1">
    <source>
        <dbReference type="SAM" id="MobiDB-lite"/>
    </source>
</evidence>
<evidence type="ECO:0000313" key="3">
    <source>
        <dbReference type="Proteomes" id="UP000275846"/>
    </source>
</evidence>
<dbReference type="Proteomes" id="UP000275846">
    <property type="component" value="Unassembled WGS sequence"/>
</dbReference>
<dbReference type="EMBL" id="UYSU01032841">
    <property type="protein sequence ID" value="VDL90759.1"/>
    <property type="molecule type" value="Genomic_DNA"/>
</dbReference>
<feature type="compositionally biased region" description="Polar residues" evidence="1">
    <location>
        <begin position="287"/>
        <end position="308"/>
    </location>
</feature>
<protein>
    <submittedName>
        <fullName evidence="4">Serine/threonine-protein kinase LATS2</fullName>
    </submittedName>
</protein>
<feature type="compositionally biased region" description="Polar residues" evidence="1">
    <location>
        <begin position="28"/>
        <end position="38"/>
    </location>
</feature>
<dbReference type="WBParaSite" id="SSLN_0000452101-mRNA-1">
    <property type="protein sequence ID" value="SSLN_0000452101-mRNA-1"/>
    <property type="gene ID" value="SSLN_0000452101"/>
</dbReference>
<feature type="region of interest" description="Disordered" evidence="1">
    <location>
        <begin position="343"/>
        <end position="441"/>
    </location>
</feature>
<reference evidence="2 3" key="2">
    <citation type="submission" date="2018-11" db="EMBL/GenBank/DDBJ databases">
        <authorList>
            <consortium name="Pathogen Informatics"/>
        </authorList>
    </citation>
    <scope>NUCLEOTIDE SEQUENCE [LARGE SCALE GENOMIC DNA]</scope>
    <source>
        <strain evidence="2 3">NST_G2</strain>
    </source>
</reference>
<dbReference type="OrthoDB" id="6257969at2759"/>
<reference evidence="4" key="1">
    <citation type="submission" date="2016-06" db="UniProtKB">
        <authorList>
            <consortium name="WormBaseParasite"/>
        </authorList>
    </citation>
    <scope>IDENTIFICATION</scope>
</reference>
<keyword evidence="3" id="KW-1185">Reference proteome</keyword>
<gene>
    <name evidence="2" type="ORF">SSLN_LOCUS4374</name>
</gene>